<evidence type="ECO:0000313" key="6">
    <source>
        <dbReference type="Proteomes" id="UP000237423"/>
    </source>
</evidence>
<dbReference type="Proteomes" id="UP000197019">
    <property type="component" value="Chromosome"/>
</dbReference>
<dbReference type="AlphaFoldDB" id="A0A1Z4C1K1"/>
<evidence type="ECO:0000313" key="5">
    <source>
        <dbReference type="Proteomes" id="UP000197019"/>
    </source>
</evidence>
<gene>
    <name evidence="4" type="ORF">AADEFJLK_02175</name>
    <name evidence="3" type="ORF">CEK71_15730</name>
</gene>
<dbReference type="EMBL" id="CP022129">
    <property type="protein sequence ID" value="ASF47395.1"/>
    <property type="molecule type" value="Genomic_DNA"/>
</dbReference>
<evidence type="ECO:0000313" key="3">
    <source>
        <dbReference type="EMBL" id="ASF47395.1"/>
    </source>
</evidence>
<sequence>MKKNILASALVVGGLALSSLASAATVTTSFSLGPTTTELNNGNSTGIFNQFNSSLGTLTGVTIDLTGLSVSTTSLHNNASGSQTFKYTSTLDWSFDIFAGSGNIYDAFTTVLATTGNNTAYLKTVGTNVTLAAGGNLNLGTRTETYDYSTNDTLLTGVTLSDFIGTGTLGIGCNTATTSSFTGGGGNILANQTTTGSCSGLITYTYTEGSPVPEPASLIIMGIGFFGMAALRKRRYS</sequence>
<name>A0A1Z4C1K1_9GAMM</name>
<evidence type="ECO:0000313" key="4">
    <source>
        <dbReference type="EMBL" id="POZ51955.1"/>
    </source>
</evidence>
<dbReference type="RefSeq" id="WP_088620267.1">
    <property type="nucleotide sequence ID" value="NZ_CP022129.1"/>
</dbReference>
<feature type="chain" id="PRO_5033291369" evidence="1">
    <location>
        <begin position="24"/>
        <end position="237"/>
    </location>
</feature>
<dbReference type="KEGG" id="mpsy:CEK71_15730"/>
<accession>A0A1Z4C1K1</accession>
<dbReference type="NCBIfam" id="TIGR02595">
    <property type="entry name" value="PEP_CTERM"/>
    <property type="match status" value="1"/>
</dbReference>
<dbReference type="Proteomes" id="UP000237423">
    <property type="component" value="Unassembled WGS sequence"/>
</dbReference>
<evidence type="ECO:0000256" key="1">
    <source>
        <dbReference type="SAM" id="SignalP"/>
    </source>
</evidence>
<feature type="signal peptide" evidence="1">
    <location>
        <begin position="1"/>
        <end position="23"/>
    </location>
</feature>
<protein>
    <submittedName>
        <fullName evidence="4">PEP-CTERM sorting domain-containing protein</fullName>
    </submittedName>
</protein>
<keyword evidence="5" id="KW-1185">Reference proteome</keyword>
<reference evidence="4 6" key="2">
    <citation type="submission" date="2017-11" db="EMBL/GenBank/DDBJ databases">
        <title>Draft Genome Sequence of Methylobacter psychrotolerans Sph1T, an Obligate Methanotroph from Low-Temperature Environments.</title>
        <authorList>
            <person name="Oshkin I.Y."/>
            <person name="Miroshnikov K."/>
            <person name="Belova S.E."/>
            <person name="Korzhenkov A."/>
            <person name="Toshchakov S.V."/>
            <person name="Dedysh S.N."/>
        </authorList>
    </citation>
    <scope>NUCLEOTIDE SEQUENCE [LARGE SCALE GENOMIC DNA]</scope>
    <source>
        <strain evidence="4 6">Sph1</strain>
    </source>
</reference>
<dbReference type="Pfam" id="PF07589">
    <property type="entry name" value="PEP-CTERM"/>
    <property type="match status" value="1"/>
</dbReference>
<feature type="domain" description="Ice-binding protein C-terminal" evidence="2">
    <location>
        <begin position="211"/>
        <end position="235"/>
    </location>
</feature>
<keyword evidence="1" id="KW-0732">Signal</keyword>
<dbReference type="NCBIfam" id="NF033208">
    <property type="entry name" value="choice_anch_E"/>
    <property type="match status" value="1"/>
</dbReference>
<dbReference type="InterPro" id="IPR013424">
    <property type="entry name" value="Ice-binding_C"/>
</dbReference>
<dbReference type="EMBL" id="PGFZ01000004">
    <property type="protein sequence ID" value="POZ51955.1"/>
    <property type="molecule type" value="Genomic_DNA"/>
</dbReference>
<organism evidence="3 5">
    <name type="scientific">Methylovulum psychrotolerans</name>
    <dbReference type="NCBI Taxonomy" id="1704499"/>
    <lineage>
        <taxon>Bacteria</taxon>
        <taxon>Pseudomonadati</taxon>
        <taxon>Pseudomonadota</taxon>
        <taxon>Gammaproteobacteria</taxon>
        <taxon>Methylococcales</taxon>
        <taxon>Methylococcaceae</taxon>
        <taxon>Methylovulum</taxon>
    </lineage>
</organism>
<proteinExistence type="predicted"/>
<evidence type="ECO:0000259" key="2">
    <source>
        <dbReference type="Pfam" id="PF07589"/>
    </source>
</evidence>
<reference evidence="3 5" key="1">
    <citation type="submission" date="2017-06" db="EMBL/GenBank/DDBJ databases">
        <title>Genome Sequencing of the methanotroph Methylovulum psychrotolerants str. HV10-M2 isolated from a high-altitude environment.</title>
        <authorList>
            <person name="Mateos-Rivera A."/>
        </authorList>
    </citation>
    <scope>NUCLEOTIDE SEQUENCE [LARGE SCALE GENOMIC DNA]</scope>
    <source>
        <strain evidence="3 5">HV10_M2</strain>
    </source>
</reference>